<dbReference type="PANTHER" id="PTHR30290">
    <property type="entry name" value="PERIPLASMIC BINDING COMPONENT OF ABC TRANSPORTER"/>
    <property type="match status" value="1"/>
</dbReference>
<evidence type="ECO:0000256" key="4">
    <source>
        <dbReference type="ARBA" id="ARBA00022729"/>
    </source>
</evidence>
<dbReference type="PROSITE" id="PS51257">
    <property type="entry name" value="PROKAR_LIPOPROTEIN"/>
    <property type="match status" value="1"/>
</dbReference>
<dbReference type="Proteomes" id="UP000460272">
    <property type="component" value="Unassembled WGS sequence"/>
</dbReference>
<keyword evidence="3" id="KW-0813">Transport</keyword>
<dbReference type="PANTHER" id="PTHR30290:SF10">
    <property type="entry name" value="PERIPLASMIC OLIGOPEPTIDE-BINDING PROTEIN-RELATED"/>
    <property type="match status" value="1"/>
</dbReference>
<evidence type="ECO:0000256" key="2">
    <source>
        <dbReference type="ARBA" id="ARBA00005695"/>
    </source>
</evidence>
<dbReference type="InterPro" id="IPR039424">
    <property type="entry name" value="SBP_5"/>
</dbReference>
<evidence type="ECO:0000313" key="7">
    <source>
        <dbReference type="EMBL" id="TVZ03312.1"/>
    </source>
</evidence>
<dbReference type="InterPro" id="IPR000914">
    <property type="entry name" value="SBP_5_dom"/>
</dbReference>
<protein>
    <submittedName>
        <fullName evidence="7">ABC transporter substrate-binding protein</fullName>
    </submittedName>
</protein>
<dbReference type="Gene3D" id="3.40.190.10">
    <property type="entry name" value="Periplasmic binding protein-like II"/>
    <property type="match status" value="1"/>
</dbReference>
<dbReference type="AlphaFoldDB" id="A0A6P2BW39"/>
<evidence type="ECO:0000256" key="1">
    <source>
        <dbReference type="ARBA" id="ARBA00004196"/>
    </source>
</evidence>
<dbReference type="SUPFAM" id="SSF53850">
    <property type="entry name" value="Periplasmic binding protein-like II"/>
    <property type="match status" value="1"/>
</dbReference>
<dbReference type="EMBL" id="RPFW01000004">
    <property type="protein sequence ID" value="TVZ03312.1"/>
    <property type="molecule type" value="Genomic_DNA"/>
</dbReference>
<feature type="signal peptide" evidence="5">
    <location>
        <begin position="1"/>
        <end position="28"/>
    </location>
</feature>
<comment type="subcellular location">
    <subcellularLocation>
        <location evidence="1">Cell envelope</location>
    </subcellularLocation>
</comment>
<dbReference type="GO" id="GO:1904680">
    <property type="term" value="F:peptide transmembrane transporter activity"/>
    <property type="evidence" value="ECO:0007669"/>
    <property type="project" value="TreeGrafter"/>
</dbReference>
<dbReference type="Pfam" id="PF00496">
    <property type="entry name" value="SBP_bac_5"/>
    <property type="match status" value="1"/>
</dbReference>
<keyword evidence="8" id="KW-1185">Reference proteome</keyword>
<feature type="chain" id="PRO_5038929169" evidence="5">
    <location>
        <begin position="29"/>
        <end position="641"/>
    </location>
</feature>
<accession>A0A6P2BW39</accession>
<sequence length="641" mass="68432">MFRNRRRSRMARTAVAGAAALLAVGIAACSSSTSTPSSPSSSSSSSASASSTAAAVSGGTARFALPSGFTLSWIFPYMPLTSANEYNAEQFQMLLYRPLYMFGNNGPSVDVNYPLSPANAPVYSDGGKTVTITMKDWKWSNGETVDASDVIFWLNMMKAEPANYYGYVPGLLPDNLASYSATDANTVVLHLKSAVSSIWFTYNQLAEITPMPKAWDVTSASAAASSGGCAADTAADKYAKCKAVWTFLTAQAKNVKTYATNPLWAVVDGPWKVSSFSTAASGPVTSFVPNAAYSGSPKPQLANLTYYAYTDDSAEYTALKTGQLDAGYIPPQDLPPVTNGQVLPSTNPLGSSYNLSPAYSFGIQYFYINFNNPTLGPAYRQLYVRQAMQELIDQEGMIKSVDRGYGYPTSGGVPTQPKSQWVPSVQNANGGQGPYAFSISNATSLLTSHGWKNVGGVMTCQSPGTGANQCGAGVTAGTKLSMTMDYATGIRFFQEEVAVMKSDMGQAGIQLNLVPQSFNTIIGESAPCKPTDAGCKWEILNFGGWNFNGPGFEPTGESLFATGASSNSGSYSDATMDKLINLTHTSSSLSVFQQYGTYLAQQLPFIWTPDFYSVWAVSNKLANVGFNPLATLLPEYWNFTK</sequence>
<evidence type="ECO:0000313" key="8">
    <source>
        <dbReference type="Proteomes" id="UP000460272"/>
    </source>
</evidence>
<comment type="similarity">
    <text evidence="2">Belongs to the bacterial solute-binding protein 5 family.</text>
</comment>
<name>A0A6P2BW39_9ACTN</name>
<feature type="domain" description="Solute-binding protein family 5" evidence="6">
    <location>
        <begin position="121"/>
        <end position="519"/>
    </location>
</feature>
<keyword evidence="4 5" id="KW-0732">Signal</keyword>
<dbReference type="GO" id="GO:0030313">
    <property type="term" value="C:cell envelope"/>
    <property type="evidence" value="ECO:0007669"/>
    <property type="project" value="UniProtKB-SubCell"/>
</dbReference>
<comment type="caution">
    <text evidence="7">The sequence shown here is derived from an EMBL/GenBank/DDBJ whole genome shotgun (WGS) entry which is preliminary data.</text>
</comment>
<evidence type="ECO:0000259" key="6">
    <source>
        <dbReference type="Pfam" id="PF00496"/>
    </source>
</evidence>
<dbReference type="GO" id="GO:0015833">
    <property type="term" value="P:peptide transport"/>
    <property type="evidence" value="ECO:0007669"/>
    <property type="project" value="TreeGrafter"/>
</dbReference>
<reference evidence="7 8" key="1">
    <citation type="submission" date="2018-11" db="EMBL/GenBank/DDBJ databases">
        <title>Trebonia kvetii gen.nov., sp.nov., a novel acidophilic actinobacterium, and proposal of the new actinobacterial family Treboniaceae fam. nov.</title>
        <authorList>
            <person name="Rapoport D."/>
            <person name="Sagova-Mareckova M."/>
            <person name="Sedlacek I."/>
            <person name="Provaznik J."/>
            <person name="Kralova S."/>
            <person name="Pavlinic D."/>
            <person name="Benes V."/>
            <person name="Kopecky J."/>
        </authorList>
    </citation>
    <scope>NUCLEOTIDE SEQUENCE [LARGE SCALE GENOMIC DNA]</scope>
    <source>
        <strain evidence="7 8">15Tr583</strain>
    </source>
</reference>
<dbReference type="Gene3D" id="3.10.105.10">
    <property type="entry name" value="Dipeptide-binding Protein, Domain 3"/>
    <property type="match status" value="1"/>
</dbReference>
<gene>
    <name evidence="7" type="ORF">EAS64_23145</name>
</gene>
<evidence type="ECO:0000256" key="5">
    <source>
        <dbReference type="SAM" id="SignalP"/>
    </source>
</evidence>
<dbReference type="OrthoDB" id="7888869at2"/>
<evidence type="ECO:0000256" key="3">
    <source>
        <dbReference type="ARBA" id="ARBA00022448"/>
    </source>
</evidence>
<proteinExistence type="inferred from homology"/>
<organism evidence="7 8">
    <name type="scientific">Trebonia kvetii</name>
    <dbReference type="NCBI Taxonomy" id="2480626"/>
    <lineage>
        <taxon>Bacteria</taxon>
        <taxon>Bacillati</taxon>
        <taxon>Actinomycetota</taxon>
        <taxon>Actinomycetes</taxon>
        <taxon>Streptosporangiales</taxon>
        <taxon>Treboniaceae</taxon>
        <taxon>Trebonia</taxon>
    </lineage>
</organism>